<dbReference type="Proteomes" id="UP001163387">
    <property type="component" value="Chromosome"/>
</dbReference>
<evidence type="ECO:0000313" key="3">
    <source>
        <dbReference type="Proteomes" id="UP001163387"/>
    </source>
</evidence>
<dbReference type="SUPFAM" id="SSF52266">
    <property type="entry name" value="SGNH hydrolase"/>
    <property type="match status" value="1"/>
</dbReference>
<reference evidence="2 3" key="1">
    <citation type="journal article" date="2022" name="Front. Microbiol.">
        <title>Male-killing mechanisms vary between Spiroplasma species.</title>
        <authorList>
            <person name="Arai H."/>
            <person name="Inoue M."/>
            <person name="Kageyama D."/>
        </authorList>
    </citation>
    <scope>NUCLEOTIDE SEQUENCE [LARGE SCALE GENOMIC DNA]</scope>
    <source>
        <strain evidence="3">sHm</strain>
    </source>
</reference>
<dbReference type="EMBL" id="AP026933">
    <property type="protein sequence ID" value="BDT02889.1"/>
    <property type="molecule type" value="Genomic_DNA"/>
</dbReference>
<keyword evidence="3" id="KW-1185">Reference proteome</keyword>
<dbReference type="RefSeq" id="WP_281749085.1">
    <property type="nucleotide sequence ID" value="NZ_AP026933.1"/>
</dbReference>
<organism evidence="2 3">
    <name type="scientific">Spiroplasma ixodetis</name>
    <dbReference type="NCBI Taxonomy" id="2141"/>
    <lineage>
        <taxon>Bacteria</taxon>
        <taxon>Bacillati</taxon>
        <taxon>Mycoplasmatota</taxon>
        <taxon>Mollicutes</taxon>
        <taxon>Entomoplasmatales</taxon>
        <taxon>Spiroplasmataceae</taxon>
        <taxon>Spiroplasma</taxon>
    </lineage>
</organism>
<dbReference type="PANTHER" id="PTHR22835">
    <property type="entry name" value="ZINC FINGER FYVE DOMAIN CONTAINING PROTEIN"/>
    <property type="match status" value="1"/>
</dbReference>
<dbReference type="PANTHER" id="PTHR22835:SF659">
    <property type="entry name" value="GDSL LIPASE_ACYLHYDROLASE, PUTATIVE (AFU_ORTHOLOGUE AFUA_2G00510)-RELATED"/>
    <property type="match status" value="1"/>
</dbReference>
<dbReference type="InterPro" id="IPR001087">
    <property type="entry name" value="GDSL"/>
</dbReference>
<comment type="similarity">
    <text evidence="1">Belongs to the 'GDSL' lipolytic enzyme family.</text>
</comment>
<dbReference type="InterPro" id="IPR036514">
    <property type="entry name" value="SGNH_hydro_sf"/>
</dbReference>
<dbReference type="InterPro" id="IPR008265">
    <property type="entry name" value="Lipase_GDSL_AS"/>
</dbReference>
<dbReference type="Pfam" id="PF00657">
    <property type="entry name" value="Lipase_GDSL"/>
    <property type="match status" value="1"/>
</dbReference>
<dbReference type="Gene3D" id="3.40.50.1110">
    <property type="entry name" value="SGNH hydrolase"/>
    <property type="match status" value="1"/>
</dbReference>
<name>A0ABN6T0M8_9MOLU</name>
<evidence type="ECO:0000256" key="1">
    <source>
        <dbReference type="ARBA" id="ARBA00008668"/>
    </source>
</evidence>
<proteinExistence type="inferred from homology"/>
<accession>A0ABN6T0M8</accession>
<dbReference type="CDD" id="cd01846">
    <property type="entry name" value="fatty_acyltransferase_like"/>
    <property type="match status" value="1"/>
</dbReference>
<dbReference type="PROSITE" id="PS01098">
    <property type="entry name" value="LIPASE_GDSL_SER"/>
    <property type="match status" value="1"/>
</dbReference>
<sequence>MNNKEKIKGNFYVLGDSLSDTGALVSGFTALFKHLKIPKIVKMLPPFYKNSFSNGPVAAQIIADYLHINLTSAWRFDLFLFADEQIGNNYAVSGALASRKKELTVESFVINHFDITHQVDALITQHHINSNDIILVEFGGNDILYAFKQSLLKDQEEIINKAVELIKNALTKLINKGAQHILLCNVPNMSIIPLFKNKEKDKERILNLTTNFNKMLDGVIEELNKNKKNIIKYDMFAAITNAINKFKNLNINNNIIDAAVTTDFSEIINNGIIVPHFNKGVNEENINNYFFFDSIHPNKWAHNIIAQELIKLINNNKN</sequence>
<gene>
    <name evidence="2" type="ORF">SHM_05350</name>
</gene>
<protein>
    <submittedName>
        <fullName evidence="2">Lysophospholipase</fullName>
    </submittedName>
</protein>
<evidence type="ECO:0000313" key="2">
    <source>
        <dbReference type="EMBL" id="BDT02889.1"/>
    </source>
</evidence>